<organism evidence="1 3">
    <name type="scientific">Streptomyces pseudovenezuelae</name>
    <dbReference type="NCBI Taxonomy" id="67350"/>
    <lineage>
        <taxon>Bacteria</taxon>
        <taxon>Bacillati</taxon>
        <taxon>Actinomycetota</taxon>
        <taxon>Actinomycetes</taxon>
        <taxon>Kitasatosporales</taxon>
        <taxon>Streptomycetaceae</taxon>
        <taxon>Streptomyces</taxon>
        <taxon>Streptomyces aurantiacus group</taxon>
    </lineage>
</organism>
<reference evidence="1" key="1">
    <citation type="submission" date="2022-10" db="EMBL/GenBank/DDBJ databases">
        <title>The complete genomes of actinobacterial strains from the NBC collection.</title>
        <authorList>
            <person name="Joergensen T.S."/>
            <person name="Alvarez Arevalo M."/>
            <person name="Sterndorff E.B."/>
            <person name="Faurdal D."/>
            <person name="Vuksanovic O."/>
            <person name="Mourched A.-S."/>
            <person name="Charusanti P."/>
            <person name="Shaw S."/>
            <person name="Blin K."/>
            <person name="Weber T."/>
        </authorList>
    </citation>
    <scope>NUCLEOTIDE SEQUENCE</scope>
    <source>
        <strain evidence="1">NBC_00686</strain>
    </source>
</reference>
<gene>
    <name evidence="1" type="ORF">OG929_22480</name>
    <name evidence="2" type="ORF">OG929_42740</name>
</gene>
<dbReference type="EMBL" id="CP109011">
    <property type="protein sequence ID" value="WUT48627.1"/>
    <property type="molecule type" value="Genomic_DNA"/>
</dbReference>
<proteinExistence type="predicted"/>
<sequence length="124" mass="13449">MTTTLPEAGPAGMLAGLAAAGYTVHQRGEFAVFDYTIEVGPRAGETVRIGLAMVPDWPLSPPPGPHVSPRLGHPQGAIHASPLEREGETWEYWSRPAGNWAADRTVRGYLRHLRTLFSQLEPPA</sequence>
<protein>
    <recommendedName>
        <fullName evidence="4">Serine/threonine protein kinase</fullName>
    </recommendedName>
</protein>
<dbReference type="EMBL" id="CP109011">
    <property type="protein sequence ID" value="WUT44885.1"/>
    <property type="molecule type" value="Genomic_DNA"/>
</dbReference>
<evidence type="ECO:0008006" key="4">
    <source>
        <dbReference type="Google" id="ProtNLM"/>
    </source>
</evidence>
<accession>A0ABZ1WYG4</accession>
<evidence type="ECO:0000313" key="3">
    <source>
        <dbReference type="Proteomes" id="UP001432168"/>
    </source>
</evidence>
<keyword evidence="3" id="KW-1185">Reference proteome</keyword>
<dbReference type="Proteomes" id="UP001432168">
    <property type="component" value="Chromosome"/>
</dbReference>
<evidence type="ECO:0000313" key="2">
    <source>
        <dbReference type="EMBL" id="WUT48627.1"/>
    </source>
</evidence>
<dbReference type="RefSeq" id="WP_329245511.1">
    <property type="nucleotide sequence ID" value="NZ_CP109011.1"/>
</dbReference>
<evidence type="ECO:0000313" key="1">
    <source>
        <dbReference type="EMBL" id="WUT44885.1"/>
    </source>
</evidence>
<name>A0ABZ1WYG4_9ACTN</name>